<dbReference type="Gramene" id="CDX94387">
    <property type="protein sequence ID" value="CDX94387"/>
    <property type="gene ID" value="GSBRNA2T00157510001"/>
</dbReference>
<feature type="region of interest" description="Disordered" evidence="1">
    <location>
        <begin position="555"/>
        <end position="581"/>
    </location>
</feature>
<feature type="domain" description="CCHC-type" evidence="2">
    <location>
        <begin position="439"/>
        <end position="455"/>
    </location>
</feature>
<reference evidence="3" key="1">
    <citation type="submission" date="2021-01" db="EMBL/GenBank/DDBJ databases">
        <authorList>
            <consortium name="Genoscope - CEA"/>
            <person name="William W."/>
        </authorList>
    </citation>
    <scope>NUCLEOTIDE SEQUENCE</scope>
</reference>
<evidence type="ECO:0000259" key="2">
    <source>
        <dbReference type="SMART" id="SM00343"/>
    </source>
</evidence>
<dbReference type="InterPro" id="IPR001878">
    <property type="entry name" value="Znf_CCHC"/>
</dbReference>
<feature type="region of interest" description="Disordered" evidence="1">
    <location>
        <begin position="55"/>
        <end position="98"/>
    </location>
</feature>
<dbReference type="InterPro" id="IPR036691">
    <property type="entry name" value="Endo/exonu/phosph_ase_sf"/>
</dbReference>
<feature type="compositionally biased region" description="Acidic residues" evidence="1">
    <location>
        <begin position="563"/>
        <end position="579"/>
    </location>
</feature>
<sequence>MIHIRSPNHIKWRAQHSYLKSRDEGILLRGVIVSSKWKELSPKPTKLRSLSFAAHCRLSRRRSPPPQMTKKKKLKSKSASGSPAGSASSNSSVSRSSAPLSSEIAVEVNTDPSDLGLPGAVTATGAATEDLSTVENGAVTATTSSAGAHENKNLEVIGAVTATDVTTEDLSPIESGVVSATISIGVDRNPNPEIEGAVTATIEEGEFVPPSSDTPATTTSVPVEKPLSSETEQLNSPQKRDANTGSDNAKLAANHWRKFVKTTSKKLEPEGTPFTIDSGEACIKIPNSVIEKNKKAWDSFILGQFYEEPPARGAVHAIVNGIWSKQHRDISVDGQTMFVAKWSPGVQAEKPELSTVPVWLDFTGVPLLFFNQDALKEIAGLVGHPICLHPSTENLTNIEVAKVYTVIDPRKPLPEAVNAQFENEEVVRITVSSPWLPSLCSQCLKVGHTISKCPNVPRCTVCNSIKHSSKVCTRTRMGLQKDKAPIASQVPIVDIPEPSRTGPPKDTGTAVKKHQGEAKSNADRTLRIQSKNGQAVSAAQKELLVVDFAGFNSPRNSAQGTDTEFDSGSDSISADEDNPPELTDRFTEVMNRKMKKQYFGKIWLLWHPSVSVSVCHKSLQSISCIVKLPLVSSDFAATMVYGSNIRIVRKQLWSDLRFLAVSSHTRNRPWTVLGDFNQTLFPSEHSSADQFSSPLGMREFSKCVTSAELSHMPCIGNSSTWSNKQGDTLISKKLDRIMINDCWLNFFPNALGVFGDPGISDHSPCCIYLDSKKEKVKKPFKFFSMLN</sequence>
<proteinExistence type="predicted"/>
<dbReference type="Gene3D" id="3.60.10.10">
    <property type="entry name" value="Endonuclease/exonuclease/phosphatase"/>
    <property type="match status" value="1"/>
</dbReference>
<dbReference type="AlphaFoldDB" id="A0A816REV0"/>
<gene>
    <name evidence="3" type="ORF">DARMORV10_C01P21760.1</name>
</gene>
<feature type="region of interest" description="Disordered" evidence="1">
    <location>
        <begin position="206"/>
        <end position="252"/>
    </location>
</feature>
<feature type="region of interest" description="Disordered" evidence="1">
    <location>
        <begin position="494"/>
        <end position="522"/>
    </location>
</feature>
<dbReference type="SUPFAM" id="SSF57756">
    <property type="entry name" value="Retrovirus zinc finger-like domains"/>
    <property type="match status" value="1"/>
</dbReference>
<dbReference type="GO" id="GO:0003676">
    <property type="term" value="F:nucleic acid binding"/>
    <property type="evidence" value="ECO:0007669"/>
    <property type="project" value="InterPro"/>
</dbReference>
<feature type="domain" description="CCHC-type" evidence="2">
    <location>
        <begin position="458"/>
        <end position="474"/>
    </location>
</feature>
<protein>
    <submittedName>
        <fullName evidence="3">(rape) hypothetical protein</fullName>
    </submittedName>
</protein>
<evidence type="ECO:0000313" key="3">
    <source>
        <dbReference type="EMBL" id="CAF2071856.1"/>
    </source>
</evidence>
<feature type="compositionally biased region" description="Polar residues" evidence="1">
    <location>
        <begin position="228"/>
        <end position="247"/>
    </location>
</feature>
<dbReference type="SUPFAM" id="SSF56219">
    <property type="entry name" value="DNase I-like"/>
    <property type="match status" value="1"/>
</dbReference>
<dbReference type="GO" id="GO:0008270">
    <property type="term" value="F:zinc ion binding"/>
    <property type="evidence" value="ECO:0007669"/>
    <property type="project" value="InterPro"/>
</dbReference>
<dbReference type="EMBL" id="HG994365">
    <property type="protein sequence ID" value="CAF2071856.1"/>
    <property type="molecule type" value="Genomic_DNA"/>
</dbReference>
<dbReference type="PANTHER" id="PTHR31286">
    <property type="entry name" value="GLYCINE-RICH CELL WALL STRUCTURAL PROTEIN 1.8-LIKE"/>
    <property type="match status" value="1"/>
</dbReference>
<dbReference type="OMA" id="RIMINDC"/>
<dbReference type="SMART" id="SM00343">
    <property type="entry name" value="ZnF_C2HC"/>
    <property type="match status" value="2"/>
</dbReference>
<dbReference type="PANTHER" id="PTHR31286:SF55">
    <property type="entry name" value="DUF4283 DOMAIN-CONTAINING PROTEIN"/>
    <property type="match status" value="1"/>
</dbReference>
<name>A0A816REV0_BRANA</name>
<evidence type="ECO:0000256" key="1">
    <source>
        <dbReference type="SAM" id="MobiDB-lite"/>
    </source>
</evidence>
<dbReference type="Proteomes" id="UP001295469">
    <property type="component" value="Chromosome C01"/>
</dbReference>
<dbReference type="InterPro" id="IPR040256">
    <property type="entry name" value="At4g02000-like"/>
</dbReference>
<feature type="compositionally biased region" description="Low complexity" evidence="1">
    <location>
        <begin position="208"/>
        <end position="223"/>
    </location>
</feature>
<accession>A0A816REV0</accession>
<organism evidence="3">
    <name type="scientific">Brassica napus</name>
    <name type="common">Rape</name>
    <dbReference type="NCBI Taxonomy" id="3708"/>
    <lineage>
        <taxon>Eukaryota</taxon>
        <taxon>Viridiplantae</taxon>
        <taxon>Streptophyta</taxon>
        <taxon>Embryophyta</taxon>
        <taxon>Tracheophyta</taxon>
        <taxon>Spermatophyta</taxon>
        <taxon>Magnoliopsida</taxon>
        <taxon>eudicotyledons</taxon>
        <taxon>Gunneridae</taxon>
        <taxon>Pentapetalae</taxon>
        <taxon>rosids</taxon>
        <taxon>malvids</taxon>
        <taxon>Brassicales</taxon>
        <taxon>Brassicaceae</taxon>
        <taxon>Brassiceae</taxon>
        <taxon>Brassica</taxon>
    </lineage>
</organism>
<feature type="compositionally biased region" description="Low complexity" evidence="1">
    <location>
        <begin position="77"/>
        <end position="98"/>
    </location>
</feature>
<feature type="compositionally biased region" description="Basic residues" evidence="1">
    <location>
        <begin position="57"/>
        <end position="76"/>
    </location>
</feature>
<dbReference type="InterPro" id="IPR036875">
    <property type="entry name" value="Znf_CCHC_sf"/>
</dbReference>
<dbReference type="Gene3D" id="4.10.60.10">
    <property type="entry name" value="Zinc finger, CCHC-type"/>
    <property type="match status" value="1"/>
</dbReference>